<feature type="domain" description="RDD" evidence="7">
    <location>
        <begin position="236"/>
        <end position="314"/>
    </location>
</feature>
<evidence type="ECO:0000256" key="4">
    <source>
        <dbReference type="ARBA" id="ARBA00022989"/>
    </source>
</evidence>
<dbReference type="Proteomes" id="UP000638014">
    <property type="component" value="Unassembled WGS sequence"/>
</dbReference>
<dbReference type="RefSeq" id="WP_191143194.1">
    <property type="nucleotide sequence ID" value="NZ_JACXAF010000001.1"/>
</dbReference>
<gene>
    <name evidence="8" type="ORF">IC617_01430</name>
</gene>
<dbReference type="EMBL" id="JACXAF010000001">
    <property type="protein sequence ID" value="MBD1388079.1"/>
    <property type="molecule type" value="Genomic_DNA"/>
</dbReference>
<evidence type="ECO:0000313" key="9">
    <source>
        <dbReference type="Proteomes" id="UP000638014"/>
    </source>
</evidence>
<reference evidence="8" key="1">
    <citation type="submission" date="2020-09" db="EMBL/GenBank/DDBJ databases">
        <title>A novel bacterium of genus Neiella, isolated from South China Sea.</title>
        <authorList>
            <person name="Huang H."/>
            <person name="Mo K."/>
            <person name="Hu Y."/>
        </authorList>
    </citation>
    <scope>NUCLEOTIDE SEQUENCE</scope>
    <source>
        <strain evidence="8">HB171785</strain>
    </source>
</reference>
<comment type="caution">
    <text evidence="8">The sequence shown here is derived from an EMBL/GenBank/DDBJ whole genome shotgun (WGS) entry which is preliminary data.</text>
</comment>
<evidence type="ECO:0000313" key="8">
    <source>
        <dbReference type="EMBL" id="MBD1388079.1"/>
    </source>
</evidence>
<proteinExistence type="predicted"/>
<dbReference type="PANTHER" id="PTHR36115:SF6">
    <property type="entry name" value="PROLINE-RICH ANTIGEN HOMOLOG"/>
    <property type="match status" value="1"/>
</dbReference>
<keyword evidence="4 6" id="KW-1133">Transmembrane helix</keyword>
<accession>A0A8J6UDK9</accession>
<evidence type="ECO:0000256" key="5">
    <source>
        <dbReference type="ARBA" id="ARBA00023136"/>
    </source>
</evidence>
<comment type="subcellular location">
    <subcellularLocation>
        <location evidence="1">Cell membrane</location>
        <topology evidence="1">Multi-pass membrane protein</topology>
    </subcellularLocation>
</comment>
<feature type="transmembrane region" description="Helical" evidence="6">
    <location>
        <begin position="283"/>
        <end position="302"/>
    </location>
</feature>
<sequence>MEQDSNQHGSETRSKITPYAFRVAPQLLETPLARPWRRGIAMLIDLIVVGCAAVLLDVIWAMPVFILLWMIKQHLHGTSKRLALIAAFILLPIVAVMLSDDDDLPQQQGINDTLTILSQVPSFIALNSCSEQGCFEREVAALKQALAETSLPAEAQYQVLAEALQESPLSAAEISQLLGPSPTPVAAEDNNQPAAEPASHITELDAQFGNLSNDDDCQQQVTPMVWLQGAMKDLGIGFSWAIAYFTVLPAWFNGQTIGKRLLRTQVVRLDGQALTAWGCFGRYGGYVAGLATGMLGFLQIYWDPNRQAIQDRIAATAVIYRKRGHQSH</sequence>
<evidence type="ECO:0000256" key="6">
    <source>
        <dbReference type="SAM" id="Phobius"/>
    </source>
</evidence>
<keyword evidence="9" id="KW-1185">Reference proteome</keyword>
<organism evidence="8 9">
    <name type="scientific">Neiella litorisoli</name>
    <dbReference type="NCBI Taxonomy" id="2771431"/>
    <lineage>
        <taxon>Bacteria</taxon>
        <taxon>Pseudomonadati</taxon>
        <taxon>Pseudomonadota</taxon>
        <taxon>Gammaproteobacteria</taxon>
        <taxon>Alteromonadales</taxon>
        <taxon>Echinimonadaceae</taxon>
        <taxon>Neiella</taxon>
    </lineage>
</organism>
<dbReference type="GO" id="GO:0005886">
    <property type="term" value="C:plasma membrane"/>
    <property type="evidence" value="ECO:0007669"/>
    <property type="project" value="UniProtKB-SubCell"/>
</dbReference>
<evidence type="ECO:0000256" key="1">
    <source>
        <dbReference type="ARBA" id="ARBA00004651"/>
    </source>
</evidence>
<dbReference type="InterPro" id="IPR010432">
    <property type="entry name" value="RDD"/>
</dbReference>
<protein>
    <submittedName>
        <fullName evidence="8">RDD family protein</fullName>
    </submittedName>
</protein>
<keyword evidence="3 6" id="KW-0812">Transmembrane</keyword>
<feature type="transmembrane region" description="Helical" evidence="6">
    <location>
        <begin position="43"/>
        <end position="70"/>
    </location>
</feature>
<feature type="transmembrane region" description="Helical" evidence="6">
    <location>
        <begin position="234"/>
        <end position="252"/>
    </location>
</feature>
<dbReference type="AlphaFoldDB" id="A0A8J6UDK9"/>
<evidence type="ECO:0000256" key="2">
    <source>
        <dbReference type="ARBA" id="ARBA00022475"/>
    </source>
</evidence>
<evidence type="ECO:0000256" key="3">
    <source>
        <dbReference type="ARBA" id="ARBA00022692"/>
    </source>
</evidence>
<dbReference type="Pfam" id="PF06271">
    <property type="entry name" value="RDD"/>
    <property type="match status" value="1"/>
</dbReference>
<keyword evidence="2" id="KW-1003">Cell membrane</keyword>
<evidence type="ECO:0000259" key="7">
    <source>
        <dbReference type="Pfam" id="PF06271"/>
    </source>
</evidence>
<keyword evidence="5 6" id="KW-0472">Membrane</keyword>
<name>A0A8J6UDK9_9GAMM</name>
<dbReference type="InterPro" id="IPR051791">
    <property type="entry name" value="Pra-immunoreactive"/>
</dbReference>
<feature type="transmembrane region" description="Helical" evidence="6">
    <location>
        <begin position="82"/>
        <end position="99"/>
    </location>
</feature>
<dbReference type="PANTHER" id="PTHR36115">
    <property type="entry name" value="PROLINE-RICH ANTIGEN HOMOLOG-RELATED"/>
    <property type="match status" value="1"/>
</dbReference>